<accession>A0ABD1Y015</accession>
<evidence type="ECO:0000256" key="4">
    <source>
        <dbReference type="ARBA" id="ARBA00014130"/>
    </source>
</evidence>
<keyword evidence="6" id="KW-0333">Golgi apparatus</keyword>
<dbReference type="PANTHER" id="PTHR21470:SF2">
    <property type="entry name" value="RAB6-INTERACTING GOLGIN"/>
    <property type="match status" value="1"/>
</dbReference>
<comment type="caution">
    <text evidence="9">The sequence shown here is derived from an EMBL/GenBank/DDBJ whole genome shotgun (WGS) entry which is preliminary data.</text>
</comment>
<dbReference type="GO" id="GO:0005794">
    <property type="term" value="C:Golgi apparatus"/>
    <property type="evidence" value="ECO:0007669"/>
    <property type="project" value="UniProtKB-SubCell"/>
</dbReference>
<sequence>MAFLNPQLATLEQSLRESLQKEAADSQKRQRAVELQKETWEQNRQVLKVPEELTISKGEEEDGEEKKEHLELEGNAAILTSHATEAAIEKRKLQVKEKVQLQLNRVSNEAKRLDELRRELDSLEDPTRREVADIRKKIESVDRELKPLKQLCERKEKELKEAVSAYNDKTKLKTELVRRLMEVVTTSERVRMQKLEELNNHLEQMENSSGRAQ</sequence>
<dbReference type="InterPro" id="IPR007033">
    <property type="entry name" value="GORAB"/>
</dbReference>
<proteinExistence type="inferred from homology"/>
<reference evidence="9 10" key="1">
    <citation type="submission" date="2024-09" db="EMBL/GenBank/DDBJ databases">
        <title>Chromosome-scale assembly of Riccia fluitans.</title>
        <authorList>
            <person name="Paukszto L."/>
            <person name="Sawicki J."/>
            <person name="Karawczyk K."/>
            <person name="Piernik-Szablinska J."/>
            <person name="Szczecinska M."/>
            <person name="Mazdziarz M."/>
        </authorList>
    </citation>
    <scope>NUCLEOTIDE SEQUENCE [LARGE SCALE GENOMIC DNA]</scope>
    <source>
        <strain evidence="9">Rf_01</strain>
        <tissue evidence="9">Aerial parts of the thallus</tissue>
    </source>
</reference>
<feature type="coiled-coil region" evidence="8">
    <location>
        <begin position="96"/>
        <end position="169"/>
    </location>
</feature>
<evidence type="ECO:0000256" key="3">
    <source>
        <dbReference type="ARBA" id="ARBA00005599"/>
    </source>
</evidence>
<evidence type="ECO:0000256" key="5">
    <source>
        <dbReference type="ARBA" id="ARBA00022490"/>
    </source>
</evidence>
<dbReference type="Proteomes" id="UP001605036">
    <property type="component" value="Unassembled WGS sequence"/>
</dbReference>
<dbReference type="PANTHER" id="PTHR21470">
    <property type="entry name" value="RAB6-INTERACTING PROTEIN GORAB"/>
    <property type="match status" value="1"/>
</dbReference>
<gene>
    <name evidence="9" type="ORF">R1flu_000145</name>
</gene>
<evidence type="ECO:0000256" key="8">
    <source>
        <dbReference type="SAM" id="Coils"/>
    </source>
</evidence>
<dbReference type="Pfam" id="PF04949">
    <property type="entry name" value="Transcrip_act"/>
    <property type="match status" value="1"/>
</dbReference>
<evidence type="ECO:0000256" key="2">
    <source>
        <dbReference type="ARBA" id="ARBA00004555"/>
    </source>
</evidence>
<keyword evidence="7 8" id="KW-0175">Coiled coil</keyword>
<evidence type="ECO:0000256" key="6">
    <source>
        <dbReference type="ARBA" id="ARBA00023034"/>
    </source>
</evidence>
<organism evidence="9 10">
    <name type="scientific">Riccia fluitans</name>
    <dbReference type="NCBI Taxonomy" id="41844"/>
    <lineage>
        <taxon>Eukaryota</taxon>
        <taxon>Viridiplantae</taxon>
        <taxon>Streptophyta</taxon>
        <taxon>Embryophyta</taxon>
        <taxon>Marchantiophyta</taxon>
        <taxon>Marchantiopsida</taxon>
        <taxon>Marchantiidae</taxon>
        <taxon>Marchantiales</taxon>
        <taxon>Ricciaceae</taxon>
        <taxon>Riccia</taxon>
    </lineage>
</organism>
<dbReference type="EMBL" id="JBHFFA010000006">
    <property type="protein sequence ID" value="KAL2619940.1"/>
    <property type="molecule type" value="Genomic_DNA"/>
</dbReference>
<protein>
    <recommendedName>
        <fullName evidence="4">RAB6-interacting golgin</fullName>
    </recommendedName>
</protein>
<name>A0ABD1Y015_9MARC</name>
<evidence type="ECO:0000256" key="1">
    <source>
        <dbReference type="ARBA" id="ARBA00004496"/>
    </source>
</evidence>
<keyword evidence="10" id="KW-1185">Reference proteome</keyword>
<evidence type="ECO:0000256" key="7">
    <source>
        <dbReference type="ARBA" id="ARBA00023054"/>
    </source>
</evidence>
<evidence type="ECO:0000313" key="9">
    <source>
        <dbReference type="EMBL" id="KAL2619940.1"/>
    </source>
</evidence>
<evidence type="ECO:0000313" key="10">
    <source>
        <dbReference type="Proteomes" id="UP001605036"/>
    </source>
</evidence>
<comment type="subcellular location">
    <subcellularLocation>
        <location evidence="1">Cytoplasm</location>
    </subcellularLocation>
    <subcellularLocation>
        <location evidence="2">Golgi apparatus</location>
    </subcellularLocation>
</comment>
<comment type="similarity">
    <text evidence="3">Belongs to the GORAB family.</text>
</comment>
<dbReference type="AlphaFoldDB" id="A0ABD1Y015"/>
<keyword evidence="5" id="KW-0963">Cytoplasm</keyword>